<accession>X1U8K4</accession>
<feature type="non-terminal residue" evidence="2">
    <location>
        <position position="1"/>
    </location>
</feature>
<evidence type="ECO:0000256" key="1">
    <source>
        <dbReference type="SAM" id="Phobius"/>
    </source>
</evidence>
<feature type="transmembrane region" description="Helical" evidence="1">
    <location>
        <begin position="188"/>
        <end position="210"/>
    </location>
</feature>
<sequence length="264" mass="28896">AGKATLHGAIGNHHTFPTDWFDDICEGETSIDLPESLTEFTPCTASVDVGVTSALDPGTYDLRVKFPDYLEAGQPTEDNVIDIVGIKPTFELIQHHISHFAYIYDGDVEVTTATFKTDPFTPSAWAAKKFADALESEFRKVGGKVLEVKVSVDKTPLLWTDYRIEVIGTPLGEGVAATAGIAAIHIPIAITVLIIALAIIAVIVVATLMWERFQRTFKTKPGLDDMKVTWGKEALILDIQDSEGWLEEEGRLERPVTPTETLEG</sequence>
<evidence type="ECO:0000313" key="2">
    <source>
        <dbReference type="EMBL" id="GAI96185.1"/>
    </source>
</evidence>
<keyword evidence="1" id="KW-0472">Membrane</keyword>
<name>X1U8K4_9ZZZZ</name>
<protein>
    <submittedName>
        <fullName evidence="2">Uncharacterized protein</fullName>
    </submittedName>
</protein>
<dbReference type="AlphaFoldDB" id="X1U8K4"/>
<organism evidence="2">
    <name type="scientific">marine sediment metagenome</name>
    <dbReference type="NCBI Taxonomy" id="412755"/>
    <lineage>
        <taxon>unclassified sequences</taxon>
        <taxon>metagenomes</taxon>
        <taxon>ecological metagenomes</taxon>
    </lineage>
</organism>
<reference evidence="2" key="1">
    <citation type="journal article" date="2014" name="Front. Microbiol.">
        <title>High frequency of phylogenetically diverse reductive dehalogenase-homologous genes in deep subseafloor sedimentary metagenomes.</title>
        <authorList>
            <person name="Kawai M."/>
            <person name="Futagami T."/>
            <person name="Toyoda A."/>
            <person name="Takaki Y."/>
            <person name="Nishi S."/>
            <person name="Hori S."/>
            <person name="Arai W."/>
            <person name="Tsubouchi T."/>
            <person name="Morono Y."/>
            <person name="Uchiyama I."/>
            <person name="Ito T."/>
            <person name="Fujiyama A."/>
            <person name="Inagaki F."/>
            <person name="Takami H."/>
        </authorList>
    </citation>
    <scope>NUCLEOTIDE SEQUENCE</scope>
    <source>
        <strain evidence="2">Expedition CK06-06</strain>
    </source>
</reference>
<feature type="non-terminal residue" evidence="2">
    <location>
        <position position="264"/>
    </location>
</feature>
<keyword evidence="1" id="KW-0812">Transmembrane</keyword>
<gene>
    <name evidence="2" type="ORF">S12H4_38932</name>
</gene>
<dbReference type="EMBL" id="BARW01023483">
    <property type="protein sequence ID" value="GAI96185.1"/>
    <property type="molecule type" value="Genomic_DNA"/>
</dbReference>
<proteinExistence type="predicted"/>
<keyword evidence="1" id="KW-1133">Transmembrane helix</keyword>
<comment type="caution">
    <text evidence="2">The sequence shown here is derived from an EMBL/GenBank/DDBJ whole genome shotgun (WGS) entry which is preliminary data.</text>
</comment>